<evidence type="ECO:0000256" key="3">
    <source>
        <dbReference type="PROSITE-ProRule" id="PRU00182"/>
    </source>
</evidence>
<dbReference type="CDD" id="cd02869">
    <property type="entry name" value="PseudoU_synth_RluA_like"/>
    <property type="match status" value="1"/>
</dbReference>
<dbReference type="GO" id="GO:0000455">
    <property type="term" value="P:enzyme-directed rRNA pseudouridine synthesis"/>
    <property type="evidence" value="ECO:0007669"/>
    <property type="project" value="TreeGrafter"/>
</dbReference>
<dbReference type="InterPro" id="IPR020103">
    <property type="entry name" value="PsdUridine_synth_cat_dom_sf"/>
</dbReference>
<proteinExistence type="inferred from homology"/>
<evidence type="ECO:0000256" key="2">
    <source>
        <dbReference type="ARBA" id="ARBA00023235"/>
    </source>
</evidence>
<gene>
    <name evidence="5" type="ORF">KC640_03770</name>
</gene>
<dbReference type="SMART" id="SM00363">
    <property type="entry name" value="S4"/>
    <property type="match status" value="1"/>
</dbReference>
<dbReference type="GO" id="GO:0120159">
    <property type="term" value="F:rRNA pseudouridine synthase activity"/>
    <property type="evidence" value="ECO:0007669"/>
    <property type="project" value="UniProtKB-ARBA"/>
</dbReference>
<dbReference type="Gene3D" id="3.30.2350.10">
    <property type="entry name" value="Pseudouridine synthase"/>
    <property type="match status" value="1"/>
</dbReference>
<evidence type="ECO:0000256" key="1">
    <source>
        <dbReference type="ARBA" id="ARBA00010876"/>
    </source>
</evidence>
<evidence type="ECO:0000313" key="6">
    <source>
        <dbReference type="Proteomes" id="UP000760819"/>
    </source>
</evidence>
<dbReference type="CDD" id="cd00165">
    <property type="entry name" value="S4"/>
    <property type="match status" value="1"/>
</dbReference>
<dbReference type="Pfam" id="PF00849">
    <property type="entry name" value="PseudoU_synth_2"/>
    <property type="match status" value="1"/>
</dbReference>
<dbReference type="InterPro" id="IPR002942">
    <property type="entry name" value="S4_RNA-bd"/>
</dbReference>
<dbReference type="InterPro" id="IPR006145">
    <property type="entry name" value="PsdUridine_synth_RsuA/RluA"/>
</dbReference>
<keyword evidence="2" id="KW-0413">Isomerase</keyword>
<feature type="domain" description="RNA-binding S4" evidence="4">
    <location>
        <begin position="13"/>
        <end position="73"/>
    </location>
</feature>
<evidence type="ECO:0000313" key="5">
    <source>
        <dbReference type="EMBL" id="MCA9379522.1"/>
    </source>
</evidence>
<dbReference type="PANTHER" id="PTHR21600:SF87">
    <property type="entry name" value="RNA PSEUDOURIDYLATE SYNTHASE DOMAIN-CONTAINING PROTEIN 1"/>
    <property type="match status" value="1"/>
</dbReference>
<dbReference type="SUPFAM" id="SSF55120">
    <property type="entry name" value="Pseudouridine synthase"/>
    <property type="match status" value="1"/>
</dbReference>
<dbReference type="PANTHER" id="PTHR21600">
    <property type="entry name" value="MITOCHONDRIAL RNA PSEUDOURIDINE SYNTHASE"/>
    <property type="match status" value="1"/>
</dbReference>
<keyword evidence="3" id="KW-0694">RNA-binding</keyword>
<dbReference type="Proteomes" id="UP000760819">
    <property type="component" value="Unassembled WGS sequence"/>
</dbReference>
<dbReference type="GO" id="GO:0003723">
    <property type="term" value="F:RNA binding"/>
    <property type="evidence" value="ECO:0007669"/>
    <property type="project" value="UniProtKB-KW"/>
</dbReference>
<feature type="non-terminal residue" evidence="5">
    <location>
        <position position="243"/>
    </location>
</feature>
<dbReference type="InterPro" id="IPR050188">
    <property type="entry name" value="RluA_PseudoU_synthase"/>
</dbReference>
<organism evidence="5 6">
    <name type="scientific">Candidatus Dojkabacteria bacterium</name>
    <dbReference type="NCBI Taxonomy" id="2099670"/>
    <lineage>
        <taxon>Bacteria</taxon>
        <taxon>Candidatus Dojkabacteria</taxon>
    </lineage>
</organism>
<reference evidence="5" key="2">
    <citation type="journal article" date="2021" name="Microbiome">
        <title>Successional dynamics and alternative stable states in a saline activated sludge microbial community over 9 years.</title>
        <authorList>
            <person name="Wang Y."/>
            <person name="Ye J."/>
            <person name="Ju F."/>
            <person name="Liu L."/>
            <person name="Boyd J.A."/>
            <person name="Deng Y."/>
            <person name="Parks D.H."/>
            <person name="Jiang X."/>
            <person name="Yin X."/>
            <person name="Woodcroft B.J."/>
            <person name="Tyson G.W."/>
            <person name="Hugenholtz P."/>
            <person name="Polz M.F."/>
            <person name="Zhang T."/>
        </authorList>
    </citation>
    <scope>NUCLEOTIDE SEQUENCE</scope>
    <source>
        <strain evidence="5">HKST-UBA12</strain>
    </source>
</reference>
<reference evidence="5" key="1">
    <citation type="submission" date="2020-04" db="EMBL/GenBank/DDBJ databases">
        <authorList>
            <person name="Zhang T."/>
        </authorList>
    </citation>
    <scope>NUCLEOTIDE SEQUENCE</scope>
    <source>
        <strain evidence="5">HKST-UBA12</strain>
    </source>
</reference>
<sequence length="243" mass="27581">MAKLTVSQDQNGQRLDLFLSMQLPRYSRTAVRKLLDQGKVRLNGEVEYRPNYKVNSAEVFEIEELSELSRKQLPAYDFPLEIVYEDPDLLIVNKPSGMKVHPSGANDHKTLVNAAYHYLGDKAGEYGVNLINRIDRGTSGLVAMALSPQGAWHYAREFAQGNVTKEYLAVVSKMWLSKNGTEKVRVSNFIRYDQATKKQEVVQTRGEFSETEFEISDIEFAWENGEEFDASDYVALMARPKTG</sequence>
<comment type="similarity">
    <text evidence="1">Belongs to the pseudouridine synthase RluA family.</text>
</comment>
<dbReference type="AlphaFoldDB" id="A0A955I6H6"/>
<dbReference type="SUPFAM" id="SSF55174">
    <property type="entry name" value="Alpha-L RNA-binding motif"/>
    <property type="match status" value="1"/>
</dbReference>
<dbReference type="InterPro" id="IPR036986">
    <property type="entry name" value="S4_RNA-bd_sf"/>
</dbReference>
<protein>
    <submittedName>
        <fullName evidence="5">RluA family pseudouridine synthase</fullName>
    </submittedName>
</protein>
<accession>A0A955I6H6</accession>
<dbReference type="Gene3D" id="3.10.290.10">
    <property type="entry name" value="RNA-binding S4 domain"/>
    <property type="match status" value="1"/>
</dbReference>
<comment type="caution">
    <text evidence="5">The sequence shown here is derived from an EMBL/GenBank/DDBJ whole genome shotgun (WGS) entry which is preliminary data.</text>
</comment>
<dbReference type="EMBL" id="JAGQLI010000218">
    <property type="protein sequence ID" value="MCA9379522.1"/>
    <property type="molecule type" value="Genomic_DNA"/>
</dbReference>
<evidence type="ECO:0000259" key="4">
    <source>
        <dbReference type="SMART" id="SM00363"/>
    </source>
</evidence>
<name>A0A955I6H6_9BACT</name>
<dbReference type="PROSITE" id="PS50889">
    <property type="entry name" value="S4"/>
    <property type="match status" value="1"/>
</dbReference>
<dbReference type="Pfam" id="PF01479">
    <property type="entry name" value="S4"/>
    <property type="match status" value="1"/>
</dbReference>